<feature type="domain" description="SGNH hydrolase-type esterase" evidence="2">
    <location>
        <begin position="196"/>
        <end position="317"/>
    </location>
</feature>
<accession>A0A330M821</accession>
<name>A0A330M821_9GAMM</name>
<sequence>MFYYFVLLILGPLLLIQGRLVRKNIPILAEATGGRSGRLGEGRPLSLLVVGDSAAAGVGVETQDDALSGCLTRVLAQKYCVDWSLVAKSGNTTEDLIETLQGRPFQADSLSVESLQAKVLDGNNPDDNSSDDNSSDDNSSDDNSSDDNNSDDNNNPDDNNSDDNNSDGNNQNDNSLDDNSSDNDNNPDDNSSADNWLASSNAPDIDVVLVSLGVNDLLSPIRESHWIAQQVRLIKLLKSKYSAKHILMTAVPPMHCFPAFPQPLRWFLGLRASEFNRKLVSLIELESECELIIIPLMPIASDMASDGFHPSAKVYRLWGCAAAKAIEKRIESLQHR</sequence>
<dbReference type="Proteomes" id="UP000250123">
    <property type="component" value="Chromosome SHEWBE"/>
</dbReference>
<proteinExistence type="predicted"/>
<dbReference type="InterPro" id="IPR013830">
    <property type="entry name" value="SGNH_hydro"/>
</dbReference>
<evidence type="ECO:0000259" key="2">
    <source>
        <dbReference type="Pfam" id="PF13472"/>
    </source>
</evidence>
<feature type="region of interest" description="Disordered" evidence="1">
    <location>
        <begin position="119"/>
        <end position="197"/>
    </location>
</feature>
<dbReference type="Pfam" id="PF13472">
    <property type="entry name" value="Lipase_GDSL_2"/>
    <property type="match status" value="1"/>
</dbReference>
<dbReference type="Gene3D" id="3.40.50.1110">
    <property type="entry name" value="SGNH hydrolase"/>
    <property type="match status" value="1"/>
</dbReference>
<dbReference type="InterPro" id="IPR036514">
    <property type="entry name" value="SGNH_hydro_sf"/>
</dbReference>
<dbReference type="AlphaFoldDB" id="A0A330M821"/>
<dbReference type="CDD" id="cd01836">
    <property type="entry name" value="FeeA_FeeB_like"/>
    <property type="match status" value="1"/>
</dbReference>
<dbReference type="GO" id="GO:0016788">
    <property type="term" value="F:hydrolase activity, acting on ester bonds"/>
    <property type="evidence" value="ECO:0007669"/>
    <property type="project" value="UniProtKB-ARBA"/>
</dbReference>
<feature type="compositionally biased region" description="Acidic residues" evidence="1">
    <location>
        <begin position="128"/>
        <end position="150"/>
    </location>
</feature>
<evidence type="ECO:0000313" key="3">
    <source>
        <dbReference type="EMBL" id="SQH75917.1"/>
    </source>
</evidence>
<feature type="compositionally biased region" description="Acidic residues" evidence="1">
    <location>
        <begin position="175"/>
        <end position="187"/>
    </location>
</feature>
<reference evidence="4" key="1">
    <citation type="submission" date="2018-06" db="EMBL/GenBank/DDBJ databases">
        <authorList>
            <person name="Cea G.-C."/>
            <person name="William W."/>
        </authorList>
    </citation>
    <scope>NUCLEOTIDE SEQUENCE [LARGE SCALE GENOMIC DNA]</scope>
    <source>
        <strain evidence="4">DB21MT-2</strain>
    </source>
</reference>
<dbReference type="SUPFAM" id="SSF52266">
    <property type="entry name" value="SGNH hydrolase"/>
    <property type="match status" value="2"/>
</dbReference>
<evidence type="ECO:0000313" key="4">
    <source>
        <dbReference type="Proteomes" id="UP000250123"/>
    </source>
</evidence>
<evidence type="ECO:0000256" key="1">
    <source>
        <dbReference type="SAM" id="MobiDB-lite"/>
    </source>
</evidence>
<dbReference type="KEGG" id="sbk:SHEWBE_1951"/>
<gene>
    <name evidence="3" type="ORF">SHEWBE_1951</name>
</gene>
<organism evidence="3 4">
    <name type="scientific">Shewanella benthica</name>
    <dbReference type="NCBI Taxonomy" id="43661"/>
    <lineage>
        <taxon>Bacteria</taxon>
        <taxon>Pseudomonadati</taxon>
        <taxon>Pseudomonadota</taxon>
        <taxon>Gammaproteobacteria</taxon>
        <taxon>Alteromonadales</taxon>
        <taxon>Shewanellaceae</taxon>
        <taxon>Shewanella</taxon>
    </lineage>
</organism>
<protein>
    <recommendedName>
        <fullName evidence="2">SGNH hydrolase-type esterase domain-containing protein</fullName>
    </recommendedName>
</protein>
<dbReference type="EMBL" id="LS483452">
    <property type="protein sequence ID" value="SQH75917.1"/>
    <property type="molecule type" value="Genomic_DNA"/>
</dbReference>